<reference evidence="8" key="1">
    <citation type="submission" date="2017-02" db="EMBL/GenBank/DDBJ databases">
        <authorList>
            <person name="Tafer H."/>
            <person name="Lopandic K."/>
        </authorList>
    </citation>
    <scope>NUCLEOTIDE SEQUENCE [LARGE SCALE GENOMIC DNA]</scope>
    <source>
        <strain evidence="8">CBS 366.77</strain>
    </source>
</reference>
<name>A0A3A2ZWQ8_9EURO</name>
<dbReference type="GO" id="GO:0006887">
    <property type="term" value="P:exocytosis"/>
    <property type="evidence" value="ECO:0007669"/>
    <property type="project" value="UniProtKB-KW"/>
</dbReference>
<dbReference type="GO" id="GO:0006893">
    <property type="term" value="P:Golgi to plasma membrane transport"/>
    <property type="evidence" value="ECO:0007669"/>
    <property type="project" value="UniProtKB-UniRule"/>
</dbReference>
<dbReference type="GO" id="GO:0000145">
    <property type="term" value="C:exocyst"/>
    <property type="evidence" value="ECO:0007669"/>
    <property type="project" value="UniProtKB-UniRule"/>
</dbReference>
<accession>A0A3A2ZWQ8</accession>
<organism evidence="7 8">
    <name type="scientific">Aspergillus sclerotialis</name>
    <dbReference type="NCBI Taxonomy" id="2070753"/>
    <lineage>
        <taxon>Eukaryota</taxon>
        <taxon>Fungi</taxon>
        <taxon>Dikarya</taxon>
        <taxon>Ascomycota</taxon>
        <taxon>Pezizomycotina</taxon>
        <taxon>Eurotiomycetes</taxon>
        <taxon>Eurotiomycetidae</taxon>
        <taxon>Eurotiales</taxon>
        <taxon>Aspergillaceae</taxon>
        <taxon>Aspergillus</taxon>
        <taxon>Aspergillus subgen. Polypaecilum</taxon>
    </lineage>
</organism>
<evidence type="ECO:0000313" key="8">
    <source>
        <dbReference type="Proteomes" id="UP000266188"/>
    </source>
</evidence>
<evidence type="ECO:0000259" key="6">
    <source>
        <dbReference type="Pfam" id="PF15469"/>
    </source>
</evidence>
<protein>
    <recommendedName>
        <fullName evidence="4">Exocyst complex component SEC5</fullName>
    </recommendedName>
</protein>
<comment type="similarity">
    <text evidence="1 4">Belongs to the SEC5 family.</text>
</comment>
<keyword evidence="4" id="KW-0653">Protein transport</keyword>
<proteinExistence type="inferred from homology"/>
<keyword evidence="2 4" id="KW-0813">Transport</keyword>
<keyword evidence="8" id="KW-1185">Reference proteome</keyword>
<dbReference type="InterPro" id="IPR039481">
    <property type="entry name" value="EXOC2/Sec5_N_dom"/>
</dbReference>
<evidence type="ECO:0000256" key="5">
    <source>
        <dbReference type="SAM" id="MobiDB-lite"/>
    </source>
</evidence>
<dbReference type="STRING" id="2070753.A0A3A2ZWQ8"/>
<comment type="subunit">
    <text evidence="4">Component of the exocyst complex.</text>
</comment>
<evidence type="ECO:0000256" key="4">
    <source>
        <dbReference type="RuleBase" id="RU365069"/>
    </source>
</evidence>
<feature type="compositionally biased region" description="Acidic residues" evidence="5">
    <location>
        <begin position="20"/>
        <end position="32"/>
    </location>
</feature>
<evidence type="ECO:0000256" key="3">
    <source>
        <dbReference type="ARBA" id="ARBA00022483"/>
    </source>
</evidence>
<feature type="region of interest" description="Disordered" evidence="5">
    <location>
        <begin position="1"/>
        <end position="40"/>
    </location>
</feature>
<comment type="function">
    <text evidence="4">Component of the exocyst complex involved in the docking of exocytic vesicles with fusion sites on the plasma membrane.</text>
</comment>
<evidence type="ECO:0000313" key="7">
    <source>
        <dbReference type="EMBL" id="RJE22425.1"/>
    </source>
</evidence>
<keyword evidence="3 4" id="KW-0268">Exocytosis</keyword>
<gene>
    <name evidence="7" type="ORF">PHISCL_05245</name>
</gene>
<sequence length="1031" mass="114723">MTDRDVTEHYGLPSAFPEEWPPELDESEESEDGSGHKRNSRRYFALGRNNSHHRSLNLGSIKSNDGREHLVQKDEPDPLGSKNTVLNLLQRRGLSLDDESRLKSRFMLSSTSFSPALFLSQVHSSASIPALLDGLNYLSNSIDQKSASLKVLVEANFERFVRAKATIDSVYTEMRNQGAQRESMSYRRSAGHYRSYSGNTRALSPSGLMNVTPNKNALTKESEFGMKGIRVPLSEASVKAEEVWGPALGGREREQMLKSVVDSMEKNRDVYEIGGRLSRSIKQRDYDSVFEQYTKARALAKDAKNIVDTAVSSGRALTDEETHTILSMGRMWMDVDQQIHSFKRDLWRRLSDAPTTSTTVTASGVVDEHMELISALLELGVEDNPIWVWLLSRYDFLKNKITLFCERSKVEIEILRRRLASGEKPSPQIAASYLRSAPRDGSAETSERLDTDQVIELWDCVHAYLNRLLSSQGGILGEVLDFWEAAQSFINGTKQRLLPAGFEGESRKHHRLSSDAVTDLQNGVVELVTMIRESVLSFFADPPVEDLGVLTTPISPPSPNSPIGRGLTPTESRFKLDPKNMPAQAPKRGEPWEDYAFWPAFSNSLSGVHYLSKFLVIVGTAASEMASLGPVSNDPNSHDLLKALVSVARDRSVRIVCAAWSKDAEYCKLLEDWTRDPEMRDLTKMPGLFVAYESAILGGLQKILYISEAMAKSHTVDVVTQPPAKLLQMVRSQFVSSVYKALSGLVENAERPTSPEEESEWVLVGPTATINSPDMASSVIAVDAVDAKNRNVRILLTLSNIQALQTELLPQLVTNFETSFFVKLSEEAKTIRDVLSQIDDRLFQSYIKPILGTLNKTIFKGITAPDWVPSTPRPEQVRPYVYSTMLALVLIHTEVSTTIPSSSYSGMNRTSPTNPSPLLNTILSHLLVQVSSSLLAAFSSRPTYSLAGLMQATLDTEFIAQTMSQYSTDEASNVQSQIYVELDRRTTNEARTKLQAELGEMRGILKRLRERTRGEFACFKKPRSGAGTKPA</sequence>
<evidence type="ECO:0000256" key="2">
    <source>
        <dbReference type="ARBA" id="ARBA00022448"/>
    </source>
</evidence>
<dbReference type="PANTHER" id="PTHR13043:SF1">
    <property type="entry name" value="EXOCYST COMPLEX COMPONENT 2"/>
    <property type="match status" value="1"/>
</dbReference>
<dbReference type="EMBL" id="MVGC01000169">
    <property type="protein sequence ID" value="RJE22425.1"/>
    <property type="molecule type" value="Genomic_DNA"/>
</dbReference>
<evidence type="ECO:0000256" key="1">
    <source>
        <dbReference type="ARBA" id="ARBA00010578"/>
    </source>
</evidence>
<feature type="region of interest" description="Disordered" evidence="5">
    <location>
        <begin position="551"/>
        <end position="587"/>
    </location>
</feature>
<dbReference type="InterPro" id="IPR029175">
    <property type="entry name" value="EXOC2/Sec5"/>
</dbReference>
<dbReference type="AlphaFoldDB" id="A0A3A2ZWQ8"/>
<feature type="compositionally biased region" description="Basic and acidic residues" evidence="5">
    <location>
        <begin position="64"/>
        <end position="76"/>
    </location>
</feature>
<comment type="caution">
    <text evidence="7">The sequence shown here is derived from an EMBL/GenBank/DDBJ whole genome shotgun (WGS) entry which is preliminary data.</text>
</comment>
<dbReference type="Pfam" id="PF15469">
    <property type="entry name" value="Sec5"/>
    <property type="match status" value="1"/>
</dbReference>
<dbReference type="GO" id="GO:0015031">
    <property type="term" value="P:protein transport"/>
    <property type="evidence" value="ECO:0007669"/>
    <property type="project" value="UniProtKB-KW"/>
</dbReference>
<dbReference type="Proteomes" id="UP000266188">
    <property type="component" value="Unassembled WGS sequence"/>
</dbReference>
<dbReference type="PANTHER" id="PTHR13043">
    <property type="entry name" value="EXOCYST COMPLEX COMPONENT SEC5"/>
    <property type="match status" value="1"/>
</dbReference>
<dbReference type="OrthoDB" id="26242at2759"/>
<feature type="domain" description="Exocyst complex component EXOC2/Sec5 N-terminal" evidence="6">
    <location>
        <begin position="76"/>
        <end position="1019"/>
    </location>
</feature>
<feature type="region of interest" description="Disordered" evidence="5">
    <location>
        <begin position="54"/>
        <end position="82"/>
    </location>
</feature>